<accession>A0A830AZC5</accession>
<reference evidence="1" key="1">
    <citation type="submission" date="2020-07" db="EMBL/GenBank/DDBJ databases">
        <title>Ethylene signaling mediates host invasion by parasitic plants.</title>
        <authorList>
            <person name="Yoshida S."/>
        </authorList>
    </citation>
    <scope>NUCLEOTIDE SEQUENCE</scope>
    <source>
        <strain evidence="1">Okayama</strain>
    </source>
</reference>
<protein>
    <submittedName>
        <fullName evidence="1">Gibberellin-regulated protein 14</fullName>
    </submittedName>
</protein>
<name>A0A830AZC5_9LAMI</name>
<keyword evidence="2" id="KW-1185">Reference proteome</keyword>
<organism evidence="1 2">
    <name type="scientific">Phtheirospermum japonicum</name>
    <dbReference type="NCBI Taxonomy" id="374723"/>
    <lineage>
        <taxon>Eukaryota</taxon>
        <taxon>Viridiplantae</taxon>
        <taxon>Streptophyta</taxon>
        <taxon>Embryophyta</taxon>
        <taxon>Tracheophyta</taxon>
        <taxon>Spermatophyta</taxon>
        <taxon>Magnoliopsida</taxon>
        <taxon>eudicotyledons</taxon>
        <taxon>Gunneridae</taxon>
        <taxon>Pentapetalae</taxon>
        <taxon>asterids</taxon>
        <taxon>lamiids</taxon>
        <taxon>Lamiales</taxon>
        <taxon>Orobanchaceae</taxon>
        <taxon>Orobanchaceae incertae sedis</taxon>
        <taxon>Phtheirospermum</taxon>
    </lineage>
</organism>
<dbReference type="AlphaFoldDB" id="A0A830AZC5"/>
<proteinExistence type="predicted"/>
<comment type="caution">
    <text evidence="1">The sequence shown here is derived from an EMBL/GenBank/DDBJ whole genome shotgun (WGS) entry which is preliminary data.</text>
</comment>
<evidence type="ECO:0000313" key="2">
    <source>
        <dbReference type="Proteomes" id="UP000653305"/>
    </source>
</evidence>
<gene>
    <name evidence="1" type="ORF">PHJA_000138100</name>
</gene>
<dbReference type="EMBL" id="BMAC01000014">
    <property type="protein sequence ID" value="GFP79947.1"/>
    <property type="molecule type" value="Genomic_DNA"/>
</dbReference>
<evidence type="ECO:0000313" key="1">
    <source>
        <dbReference type="EMBL" id="GFP79947.1"/>
    </source>
</evidence>
<dbReference type="Proteomes" id="UP000653305">
    <property type="component" value="Unassembled WGS sequence"/>
</dbReference>
<sequence>MQSQVQPPLKAEFVCEGMWNMLCEVQVCAPRDLRQQRNVWEMLYRHDHTWKQVQVPLILHFINNYYYDDDEAPMLLLWVLGY</sequence>
<dbReference type="OrthoDB" id="10578609at2759"/>